<dbReference type="InterPro" id="IPR015712">
    <property type="entry name" value="DNA-dir_RNA_pol_su2"/>
</dbReference>
<evidence type="ECO:0000313" key="16">
    <source>
        <dbReference type="EMBL" id="QHU29605.1"/>
    </source>
</evidence>
<feature type="domain" description="RNA polymerase beta subunit protrusion" evidence="13">
    <location>
        <begin position="19"/>
        <end position="412"/>
    </location>
</feature>
<feature type="domain" description="DNA-directed RNA polymerase subunit 2 hybrid-binding" evidence="10">
    <location>
        <begin position="734"/>
        <end position="1125"/>
    </location>
</feature>
<feature type="compositionally biased region" description="Low complexity" evidence="9">
    <location>
        <begin position="1290"/>
        <end position="1302"/>
    </location>
</feature>
<evidence type="ECO:0000256" key="4">
    <source>
        <dbReference type="ARBA" id="ARBA00022679"/>
    </source>
</evidence>
<dbReference type="EMBL" id="MN740491">
    <property type="protein sequence ID" value="QHU29605.1"/>
    <property type="molecule type" value="Genomic_DNA"/>
</dbReference>
<evidence type="ECO:0000256" key="3">
    <source>
        <dbReference type="ARBA" id="ARBA00022478"/>
    </source>
</evidence>
<feature type="compositionally biased region" description="Basic and acidic residues" evidence="9">
    <location>
        <begin position="1525"/>
        <end position="1540"/>
    </location>
</feature>
<evidence type="ECO:0000259" key="10">
    <source>
        <dbReference type="Pfam" id="PF00562"/>
    </source>
</evidence>
<keyword evidence="8" id="KW-0804">Transcription</keyword>
<evidence type="ECO:0000259" key="15">
    <source>
        <dbReference type="Pfam" id="PF04566"/>
    </source>
</evidence>
<dbReference type="InterPro" id="IPR007642">
    <property type="entry name" value="RNA_pol_Rpb2_2"/>
</dbReference>
<feature type="domain" description="RNA polymerase Rpb2" evidence="12">
    <location>
        <begin position="236"/>
        <end position="384"/>
    </location>
</feature>
<keyword evidence="5" id="KW-0548">Nucleotidyltransferase</keyword>
<feature type="region of interest" description="Disordered" evidence="9">
    <location>
        <begin position="1266"/>
        <end position="1620"/>
    </location>
</feature>
<keyword evidence="3" id="KW-0240">DNA-directed RNA polymerase</keyword>
<dbReference type="Pfam" id="PF04560">
    <property type="entry name" value="RNA_pol_Rpb2_7"/>
    <property type="match status" value="1"/>
</dbReference>
<evidence type="ECO:0000259" key="13">
    <source>
        <dbReference type="Pfam" id="PF04563"/>
    </source>
</evidence>
<reference evidence="16" key="1">
    <citation type="journal article" date="2020" name="Nature">
        <title>Giant virus diversity and host interactions through global metagenomics.</title>
        <authorList>
            <person name="Schulz F."/>
            <person name="Roux S."/>
            <person name="Paez-Espino D."/>
            <person name="Jungbluth S."/>
            <person name="Walsh D.A."/>
            <person name="Denef V.J."/>
            <person name="McMahon K.D."/>
            <person name="Konstantinidis K.T."/>
            <person name="Eloe-Fadrosh E.A."/>
            <person name="Kyrpides N.C."/>
            <person name="Woyke T."/>
        </authorList>
    </citation>
    <scope>NUCLEOTIDE SEQUENCE</scope>
    <source>
        <strain evidence="16">GVMAG-M-3300027804-48</strain>
    </source>
</reference>
<comment type="similarity">
    <text evidence="1">Belongs to the RNA polymerase beta chain family.</text>
</comment>
<feature type="compositionally biased region" description="Basic and acidic residues" evidence="9">
    <location>
        <begin position="1483"/>
        <end position="1494"/>
    </location>
</feature>
<keyword evidence="4" id="KW-0808">Transferase</keyword>
<dbReference type="Gene3D" id="3.90.1800.10">
    <property type="entry name" value="RNA polymerase alpha subunit dimerisation domain"/>
    <property type="match status" value="1"/>
</dbReference>
<feature type="compositionally biased region" description="Basic and acidic residues" evidence="9">
    <location>
        <begin position="1460"/>
        <end position="1471"/>
    </location>
</feature>
<dbReference type="Pfam" id="PF04565">
    <property type="entry name" value="RNA_pol_Rpb2_3"/>
    <property type="match status" value="1"/>
</dbReference>
<evidence type="ECO:0000259" key="11">
    <source>
        <dbReference type="Pfam" id="PF04560"/>
    </source>
</evidence>
<dbReference type="GO" id="GO:0032549">
    <property type="term" value="F:ribonucleoside binding"/>
    <property type="evidence" value="ECO:0007669"/>
    <property type="project" value="InterPro"/>
</dbReference>
<dbReference type="Gene3D" id="2.40.270.10">
    <property type="entry name" value="DNA-directed RNA polymerase, subunit 2, domain 6"/>
    <property type="match status" value="1"/>
</dbReference>
<evidence type="ECO:0000256" key="8">
    <source>
        <dbReference type="ARBA" id="ARBA00023163"/>
    </source>
</evidence>
<dbReference type="Pfam" id="PF04563">
    <property type="entry name" value="RNA_pol_Rpb2_1"/>
    <property type="match status" value="1"/>
</dbReference>
<sequence length="1620" mass="183801">MNDWKIIDLYFKNHKYPFTNHHLDSFRELIKNYIPKTIKSYNPITMIKYDDTDKTKKIMQADVYIGGERTDEIFIDHPIITDYTSEGKINKILTPNDARLKNLTYETHLYANVLIKVTNSDNEVFKTTLKNVAIGSIPIMLHSDICVLNGNGNKVLQVLGECIYDCGGYFIIDGKEKVIVAQESLTTNCLFTNKLKDDDNFSYKGFIRCSADDGESLLKPKSVEFYLVKNNDDVTEKHSHQKGCILVSLPSVEGKIPLFVVFRALGLESDKEIYEAIFGINNSKTEETYFNNFILPSICDNYYMYDNEKRYIYTQEDALNYIKFRVKYKTTDHVKYILSADVLPNIKLFENKSKYLGYLTKEFINVCLKIKLESDRDNYFYKRINISGFLLAELFQEAYGRLRKDIRDTMDQFYYYGAWKNTNNYNNFINKDNIYRLIRNVLIAETFAKSLKGRWGLASDEDPELGRVQDLSRISYIGYLSHLRRVNMPIDRSLKITSPHKLHSQQWGIMCPFETPDGASVGYLKNLAFLSKVAAGTDPEYIKTCLNDIGVIPIEFYNLPLDKNITKVFINNTWFGITEDPINIIRILKAYRRNAFINILTSISWHIRYNEIRIFTETGRAVRPLIIVKNGEVKVFNNKYKKWFDMIIGKYYPYDDKDEQIYYKNYYINPQGLDIFADKTIMEITQILEKDEAVIEYIDAQESDVSIIAMKSDDINEFHTHLEIHPSTIVSVVTGNIPMCNHNAAARNVFHAAQTKQAIGIYATNFTKRFDTFGFIQHYPQRPIINTRHAQYTGSDYMANGVNLIVAIMTYSGYNQEDSLIINRNSIHRGLFHLSYFKSITATAKKVSDYERIRFGNPLNYYAEDDINKKNKIKVQGIKRANYDLLDEKGIVKKGSYIPRGQKAVVIGMILEKETYKEVKNGVFVEQVKETTYTDVSITSDDSHYGYINDIYYDTKTGNDVDNMICKVKFLKIKIPEFGDKHSSRHGQKGVIGMILSEENMPFTKDGIKPDLIVNPHAIPSRMTIGHLVECVYAKLCCLEGYLGDGTIYIDIDHKAIYNKLEEHNFHKHGNEILYNGQTGRQMNTEIFIGPTYYFRLKHMVAEKINARGKGPMTQLTRQPTGGRRNEGGLRIGEMERDSLISHGIAGFIQESMMERSDKYRWQICKRCGIIPKYSKKINSCVCPNCENNESSIIETPYCMKLLSQELEAMNIQMRFNCDHIELPDNIIETIENDNDESIYIEEETVLTTTEKEPVKKKPTIITKKTRKTTVDKKPVATKKKPVEPDEPIESSSSSDESSLSSSEEEAEPPKKPIEPVESSSSDDESSLSSSEEEIIVKKVATKPAPKKKPVEPVESSSSSDESSLSSLEEEVVVVKPTPEPKKKPGRPKKVIVEEPVKKPATKPATKPTTPAKKVIEKPAEEPVKKVVTKPTTPAKKAAEKPAEEPVKKPVTKPTAAAKKVIEKPAEEPVKKPATKPTAAAKKAAEKPAEEPVKKVSAKPTTPAKKAAEKPAAEPVKKVVAKPAAEPKKVIEKPAEEPVKKPATKPTTPAKKAAEKPAEEPVKKPATKPTTPAKKAAEKPTEEPVKKVVAKPAAEPKKKPVAEPKKKGGEESSDIKIINI</sequence>
<evidence type="ECO:0000256" key="7">
    <source>
        <dbReference type="ARBA" id="ARBA00022833"/>
    </source>
</evidence>
<evidence type="ECO:0000259" key="14">
    <source>
        <dbReference type="Pfam" id="PF04565"/>
    </source>
</evidence>
<keyword evidence="6" id="KW-0479">Metal-binding</keyword>
<feature type="compositionally biased region" description="Low complexity" evidence="9">
    <location>
        <begin position="1353"/>
        <end position="1367"/>
    </location>
</feature>
<evidence type="ECO:0000259" key="12">
    <source>
        <dbReference type="Pfam" id="PF04561"/>
    </source>
</evidence>
<dbReference type="PANTHER" id="PTHR20856">
    <property type="entry name" value="DNA-DIRECTED RNA POLYMERASE I SUBUNIT 2"/>
    <property type="match status" value="1"/>
</dbReference>
<feature type="compositionally biased region" description="Acidic residues" evidence="9">
    <location>
        <begin position="1321"/>
        <end position="1334"/>
    </location>
</feature>
<dbReference type="Pfam" id="PF04566">
    <property type="entry name" value="RNA_pol_Rpb2_4"/>
    <property type="match status" value="1"/>
</dbReference>
<feature type="domain" description="RNA polymerase Rpb2" evidence="11">
    <location>
        <begin position="1128"/>
        <end position="1217"/>
    </location>
</feature>
<dbReference type="GO" id="GO:0046872">
    <property type="term" value="F:metal ion binding"/>
    <property type="evidence" value="ECO:0007669"/>
    <property type="project" value="UniProtKB-KW"/>
</dbReference>
<feature type="compositionally biased region" description="Basic and acidic residues" evidence="9">
    <location>
        <begin position="1594"/>
        <end position="1614"/>
    </location>
</feature>
<dbReference type="Pfam" id="PF00562">
    <property type="entry name" value="RNA_pol_Rpb2_6"/>
    <property type="match status" value="1"/>
</dbReference>
<dbReference type="GO" id="GO:0000428">
    <property type="term" value="C:DNA-directed RNA polymerase complex"/>
    <property type="evidence" value="ECO:0007669"/>
    <property type="project" value="UniProtKB-KW"/>
</dbReference>
<feature type="compositionally biased region" description="Basic and acidic residues" evidence="9">
    <location>
        <begin position="1437"/>
        <end position="1448"/>
    </location>
</feature>
<evidence type="ECO:0000256" key="2">
    <source>
        <dbReference type="ARBA" id="ARBA00012418"/>
    </source>
</evidence>
<proteinExistence type="inferred from homology"/>
<dbReference type="GO" id="GO:0003677">
    <property type="term" value="F:DNA binding"/>
    <property type="evidence" value="ECO:0007669"/>
    <property type="project" value="InterPro"/>
</dbReference>
<dbReference type="InterPro" id="IPR007641">
    <property type="entry name" value="RNA_pol_Rpb2_7"/>
</dbReference>
<dbReference type="EC" id="2.7.7.6" evidence="2"/>
<feature type="compositionally biased region" description="Basic and acidic residues" evidence="9">
    <location>
        <begin position="1506"/>
        <end position="1517"/>
    </location>
</feature>
<feature type="compositionally biased region" description="Low complexity" evidence="9">
    <location>
        <begin position="1402"/>
        <end position="1413"/>
    </location>
</feature>
<dbReference type="SUPFAM" id="SSF64484">
    <property type="entry name" value="beta and beta-prime subunits of DNA dependent RNA-polymerase"/>
    <property type="match status" value="1"/>
</dbReference>
<dbReference type="Gene3D" id="3.90.1110.10">
    <property type="entry name" value="RNA polymerase Rpb2, domain 2"/>
    <property type="match status" value="1"/>
</dbReference>
<dbReference type="InterPro" id="IPR007645">
    <property type="entry name" value="RNA_pol_Rpb2_3"/>
</dbReference>
<dbReference type="InterPro" id="IPR007120">
    <property type="entry name" value="DNA-dir_RNAP_su2_dom"/>
</dbReference>
<dbReference type="Pfam" id="PF04561">
    <property type="entry name" value="RNA_pol_Rpb2_2"/>
    <property type="match status" value="1"/>
</dbReference>
<dbReference type="GO" id="GO:0006351">
    <property type="term" value="P:DNA-templated transcription"/>
    <property type="evidence" value="ECO:0007669"/>
    <property type="project" value="InterPro"/>
</dbReference>
<dbReference type="Gene3D" id="3.90.1100.10">
    <property type="match status" value="2"/>
</dbReference>
<accession>A0A6C0LHY6</accession>
<dbReference type="InterPro" id="IPR007644">
    <property type="entry name" value="RNA_pol_bsu_protrusion"/>
</dbReference>
<dbReference type="GO" id="GO:0003899">
    <property type="term" value="F:DNA-directed RNA polymerase activity"/>
    <property type="evidence" value="ECO:0007669"/>
    <property type="project" value="UniProtKB-EC"/>
</dbReference>
<dbReference type="InterPro" id="IPR007646">
    <property type="entry name" value="RNA_pol_Rpb2_4"/>
</dbReference>
<feature type="compositionally biased region" description="Basic and acidic residues" evidence="9">
    <location>
        <begin position="1575"/>
        <end position="1586"/>
    </location>
</feature>
<feature type="domain" description="RNA polymerase Rpb2" evidence="14">
    <location>
        <begin position="471"/>
        <end position="533"/>
    </location>
</feature>
<dbReference type="CDD" id="cd00653">
    <property type="entry name" value="RNA_pol_B_RPB2"/>
    <property type="match status" value="1"/>
</dbReference>
<name>A0A6C0LHY6_9ZZZZ</name>
<evidence type="ECO:0000256" key="6">
    <source>
        <dbReference type="ARBA" id="ARBA00022723"/>
    </source>
</evidence>
<evidence type="ECO:0000256" key="1">
    <source>
        <dbReference type="ARBA" id="ARBA00006835"/>
    </source>
</evidence>
<evidence type="ECO:0000256" key="9">
    <source>
        <dbReference type="SAM" id="MobiDB-lite"/>
    </source>
</evidence>
<evidence type="ECO:0000256" key="5">
    <source>
        <dbReference type="ARBA" id="ARBA00022695"/>
    </source>
</evidence>
<dbReference type="Gene3D" id="2.40.50.150">
    <property type="match status" value="1"/>
</dbReference>
<organism evidence="16">
    <name type="scientific">viral metagenome</name>
    <dbReference type="NCBI Taxonomy" id="1070528"/>
    <lineage>
        <taxon>unclassified sequences</taxon>
        <taxon>metagenomes</taxon>
        <taxon>organismal metagenomes</taxon>
    </lineage>
</organism>
<dbReference type="InterPro" id="IPR037034">
    <property type="entry name" value="RNA_pol_Rpb2_2_sf"/>
</dbReference>
<keyword evidence="7" id="KW-0862">Zinc</keyword>
<protein>
    <recommendedName>
        <fullName evidence="2">DNA-directed RNA polymerase</fullName>
        <ecNumber evidence="2">2.7.7.6</ecNumber>
    </recommendedName>
</protein>
<feature type="compositionally biased region" description="Basic and acidic residues" evidence="9">
    <location>
        <begin position="1414"/>
        <end position="1425"/>
    </location>
</feature>
<dbReference type="InterPro" id="IPR014724">
    <property type="entry name" value="RNA_pol_RPB2_OB-fold"/>
</dbReference>
<feature type="domain" description="RNA polymerase Rpb2" evidence="15">
    <location>
        <begin position="568"/>
        <end position="629"/>
    </location>
</feature>
<dbReference type="InterPro" id="IPR037033">
    <property type="entry name" value="DNA-dir_RNAP_su2_hyb_sf"/>
</dbReference>
<feature type="compositionally biased region" description="Basic and acidic residues" evidence="9">
    <location>
        <begin position="1552"/>
        <end position="1563"/>
    </location>
</feature>